<protein>
    <submittedName>
        <fullName evidence="2">Uncharacterized protein</fullName>
    </submittedName>
</protein>
<dbReference type="Gene3D" id="3.90.550.10">
    <property type="entry name" value="Spore Coat Polysaccharide Biosynthesis Protein SpsA, Chain A"/>
    <property type="match status" value="1"/>
</dbReference>
<name>A0A9W7LST0_HIBTR</name>
<reference evidence="2" key="1">
    <citation type="submission" date="2023-05" db="EMBL/GenBank/DDBJ databases">
        <title>Genome and transcriptome analyses reveal genes involved in the formation of fine ridges on petal epidermal cells in Hibiscus trionum.</title>
        <authorList>
            <person name="Koshimizu S."/>
            <person name="Masuda S."/>
            <person name="Ishii T."/>
            <person name="Shirasu K."/>
            <person name="Hoshino A."/>
            <person name="Arita M."/>
        </authorList>
    </citation>
    <scope>NUCLEOTIDE SEQUENCE</scope>
    <source>
        <strain evidence="2">Hamamatsu line</strain>
    </source>
</reference>
<dbReference type="PANTHER" id="PTHR35723">
    <property type="entry name" value="POLYPHOSPHATIDYLINOSITOL PHOSPHATASE"/>
    <property type="match status" value="1"/>
</dbReference>
<keyword evidence="1" id="KW-0732">Signal</keyword>
<keyword evidence="3" id="KW-1185">Reference proteome</keyword>
<dbReference type="OrthoDB" id="419694at2759"/>
<sequence>MKACVGWRRFLFCFPLVFILPHLFSVLELHQNQAVTDAPKENTQKFDVQNSSVGGDDAPKKATKKFDHLVLGPTAGEGLPNRLQCQGVKALNKTHFSNPAHASGVGDGIAFVTVFTIYNNSPDSTVNSRLSNLVTVGNASYSKPERSMAIMNVFINFIQMRMPQSNVIILTDPESDLSLHQNRVTVLLIQGEYSRDKLMLQRIRSYITFLEIRLEKLSQDQGHITHFIFTDSDIAVIDDLGQIFEQYQDFHLALTFRNNKDQPLNSGFIAVRGTHDGILRAKKFLEKLALFWVVKSDPSFDAKGFSKAQAFTKEIGGATVLFLPCATYNWTPPEGAGQFHGMPLDVRVVHFKGSRKRLMLEAWNYFCSSTDISDMLCLILKSGRTKYDF</sequence>
<proteinExistence type="predicted"/>
<feature type="signal peptide" evidence="1">
    <location>
        <begin position="1"/>
        <end position="25"/>
    </location>
</feature>
<evidence type="ECO:0000256" key="1">
    <source>
        <dbReference type="SAM" id="SignalP"/>
    </source>
</evidence>
<dbReference type="SUPFAM" id="SSF53448">
    <property type="entry name" value="Nucleotide-diphospho-sugar transferases"/>
    <property type="match status" value="1"/>
</dbReference>
<comment type="caution">
    <text evidence="2">The sequence shown here is derived from an EMBL/GenBank/DDBJ whole genome shotgun (WGS) entry which is preliminary data.</text>
</comment>
<accession>A0A9W7LST0</accession>
<evidence type="ECO:0000313" key="2">
    <source>
        <dbReference type="EMBL" id="GMI75844.1"/>
    </source>
</evidence>
<feature type="chain" id="PRO_5040749926" evidence="1">
    <location>
        <begin position="26"/>
        <end position="389"/>
    </location>
</feature>
<evidence type="ECO:0000313" key="3">
    <source>
        <dbReference type="Proteomes" id="UP001165190"/>
    </source>
</evidence>
<dbReference type="EMBL" id="BSYR01000012">
    <property type="protein sequence ID" value="GMI75844.1"/>
    <property type="molecule type" value="Genomic_DNA"/>
</dbReference>
<dbReference type="AlphaFoldDB" id="A0A9W7LST0"/>
<organism evidence="2 3">
    <name type="scientific">Hibiscus trionum</name>
    <name type="common">Flower of an hour</name>
    <dbReference type="NCBI Taxonomy" id="183268"/>
    <lineage>
        <taxon>Eukaryota</taxon>
        <taxon>Viridiplantae</taxon>
        <taxon>Streptophyta</taxon>
        <taxon>Embryophyta</taxon>
        <taxon>Tracheophyta</taxon>
        <taxon>Spermatophyta</taxon>
        <taxon>Magnoliopsida</taxon>
        <taxon>eudicotyledons</taxon>
        <taxon>Gunneridae</taxon>
        <taxon>Pentapetalae</taxon>
        <taxon>rosids</taxon>
        <taxon>malvids</taxon>
        <taxon>Malvales</taxon>
        <taxon>Malvaceae</taxon>
        <taxon>Malvoideae</taxon>
        <taxon>Hibiscus</taxon>
    </lineage>
</organism>
<dbReference type="InterPro" id="IPR029044">
    <property type="entry name" value="Nucleotide-diphossugar_trans"/>
</dbReference>
<dbReference type="Proteomes" id="UP001165190">
    <property type="component" value="Unassembled WGS sequence"/>
</dbReference>
<gene>
    <name evidence="2" type="ORF">HRI_001253700</name>
</gene>